<proteinExistence type="predicted"/>
<dbReference type="PANTHER" id="PTHR45138">
    <property type="entry name" value="REGULATORY COMPONENTS OF SENSORY TRANSDUCTION SYSTEM"/>
    <property type="match status" value="1"/>
</dbReference>
<feature type="transmembrane region" description="Helical" evidence="1">
    <location>
        <begin position="127"/>
        <end position="148"/>
    </location>
</feature>
<dbReference type="SUPFAM" id="SSF55073">
    <property type="entry name" value="Nucleotide cyclase"/>
    <property type="match status" value="1"/>
</dbReference>
<dbReference type="InterPro" id="IPR000160">
    <property type="entry name" value="GGDEF_dom"/>
</dbReference>
<dbReference type="Pfam" id="PF00990">
    <property type="entry name" value="GGDEF"/>
    <property type="match status" value="1"/>
</dbReference>
<evidence type="ECO:0000313" key="4">
    <source>
        <dbReference type="Proteomes" id="UP001595764"/>
    </source>
</evidence>
<feature type="transmembrane region" description="Helical" evidence="1">
    <location>
        <begin position="15"/>
        <end position="40"/>
    </location>
</feature>
<dbReference type="Gene3D" id="3.30.70.270">
    <property type="match status" value="1"/>
</dbReference>
<comment type="caution">
    <text evidence="3">The sequence shown here is derived from an EMBL/GenBank/DDBJ whole genome shotgun (WGS) entry which is preliminary data.</text>
</comment>
<dbReference type="NCBIfam" id="TIGR00254">
    <property type="entry name" value="GGDEF"/>
    <property type="match status" value="1"/>
</dbReference>
<evidence type="ECO:0000313" key="3">
    <source>
        <dbReference type="EMBL" id="MFC3510179.1"/>
    </source>
</evidence>
<feature type="domain" description="GGDEF" evidence="2">
    <location>
        <begin position="284"/>
        <end position="418"/>
    </location>
</feature>
<dbReference type="InterPro" id="IPR029787">
    <property type="entry name" value="Nucleotide_cyclase"/>
</dbReference>
<dbReference type="CDD" id="cd01949">
    <property type="entry name" value="GGDEF"/>
    <property type="match status" value="1"/>
</dbReference>
<evidence type="ECO:0000259" key="2">
    <source>
        <dbReference type="PROSITE" id="PS50887"/>
    </source>
</evidence>
<feature type="transmembrane region" description="Helical" evidence="1">
    <location>
        <begin position="90"/>
        <end position="115"/>
    </location>
</feature>
<accession>A0ABV7QDB7</accession>
<feature type="transmembrane region" description="Helical" evidence="1">
    <location>
        <begin position="211"/>
        <end position="241"/>
    </location>
</feature>
<sequence>MPGVIGPWWASRRSWAIWAIPRAAIVFLLLVDGAAIAVTTSSAFAPTTARDALEWVVLVALGLVAAEMTRQVERRRRRFSNTPHVNFSSVWTLSAALILPPALASALVAVLYLHLWFRSWRGVSGIHAYRVVFSACNVVLSCQVAGWAGRQLDLVPPGAERDAVTAAGLVGVIALYFLVNSTVVAIAIVLIKGRMSLAGLLGPVNENLLELATLCMGALTALLLVWWPWLVVVIFLPLYALHRTVLIRQFEQAATTDAKTGLLNAASWTAIGEAEIERSREYGTEAALLLIDVEYLVEGRYQEDCLVPDRVLRQVGDALRDEVRGDDLCGRLGGAEFAAVLPGTRPDVLVAVARRIRQRIIDVCSDSAESLARICVSVGAASFPGVGRTLQELMTAADNALFTAKDGGRRNQVLVVEATDDGLGGS</sequence>
<dbReference type="PROSITE" id="PS50887">
    <property type="entry name" value="GGDEF"/>
    <property type="match status" value="1"/>
</dbReference>
<keyword evidence="4" id="KW-1185">Reference proteome</keyword>
<dbReference type="RefSeq" id="WP_377868239.1">
    <property type="nucleotide sequence ID" value="NZ_JBHMAY010000005.1"/>
</dbReference>
<dbReference type="InterPro" id="IPR043128">
    <property type="entry name" value="Rev_trsase/Diguanyl_cyclase"/>
</dbReference>
<keyword evidence="1" id="KW-0472">Membrane</keyword>
<dbReference type="Proteomes" id="UP001595764">
    <property type="component" value="Unassembled WGS sequence"/>
</dbReference>
<gene>
    <name evidence="3" type="ORF">ACFORO_08400</name>
</gene>
<reference evidence="4" key="1">
    <citation type="journal article" date="2019" name="Int. J. Syst. Evol. Microbiol.">
        <title>The Global Catalogue of Microorganisms (GCM) 10K type strain sequencing project: providing services to taxonomists for standard genome sequencing and annotation.</title>
        <authorList>
            <consortium name="The Broad Institute Genomics Platform"/>
            <consortium name="The Broad Institute Genome Sequencing Center for Infectious Disease"/>
            <person name="Wu L."/>
            <person name="Ma J."/>
        </authorList>
    </citation>
    <scope>NUCLEOTIDE SEQUENCE [LARGE SCALE GENOMIC DNA]</scope>
    <source>
        <strain evidence="4">CGMCC 4.7682</strain>
    </source>
</reference>
<protein>
    <submittedName>
        <fullName evidence="3">GGDEF domain-containing protein</fullName>
    </submittedName>
</protein>
<dbReference type="SMART" id="SM00267">
    <property type="entry name" value="GGDEF"/>
    <property type="match status" value="1"/>
</dbReference>
<evidence type="ECO:0000256" key="1">
    <source>
        <dbReference type="SAM" id="Phobius"/>
    </source>
</evidence>
<feature type="transmembrane region" description="Helical" evidence="1">
    <location>
        <begin position="52"/>
        <end position="69"/>
    </location>
</feature>
<feature type="transmembrane region" description="Helical" evidence="1">
    <location>
        <begin position="169"/>
        <end position="191"/>
    </location>
</feature>
<organism evidence="3 4">
    <name type="scientific">Amycolatopsis halotolerans</name>
    <dbReference type="NCBI Taxonomy" id="330083"/>
    <lineage>
        <taxon>Bacteria</taxon>
        <taxon>Bacillati</taxon>
        <taxon>Actinomycetota</taxon>
        <taxon>Actinomycetes</taxon>
        <taxon>Pseudonocardiales</taxon>
        <taxon>Pseudonocardiaceae</taxon>
        <taxon>Amycolatopsis</taxon>
    </lineage>
</organism>
<name>A0ABV7QDB7_9PSEU</name>
<keyword evidence="1" id="KW-0812">Transmembrane</keyword>
<keyword evidence="1" id="KW-1133">Transmembrane helix</keyword>
<dbReference type="InterPro" id="IPR050469">
    <property type="entry name" value="Diguanylate_Cyclase"/>
</dbReference>
<dbReference type="PANTHER" id="PTHR45138:SF9">
    <property type="entry name" value="DIGUANYLATE CYCLASE DGCM-RELATED"/>
    <property type="match status" value="1"/>
</dbReference>
<dbReference type="EMBL" id="JBHRWI010000012">
    <property type="protein sequence ID" value="MFC3510179.1"/>
    <property type="molecule type" value="Genomic_DNA"/>
</dbReference>